<organism evidence="1 2">
    <name type="scientific">Paenibacillus alvei TS-15</name>
    <dbReference type="NCBI Taxonomy" id="1117108"/>
    <lineage>
        <taxon>Bacteria</taxon>
        <taxon>Bacillati</taxon>
        <taxon>Bacillota</taxon>
        <taxon>Bacilli</taxon>
        <taxon>Bacillales</taxon>
        <taxon>Paenibacillaceae</taxon>
        <taxon>Paenibacillus</taxon>
    </lineage>
</organism>
<reference evidence="1 2" key="1">
    <citation type="submission" date="2013-05" db="EMBL/GenBank/DDBJ databases">
        <authorList>
            <person name="Strain E.A."/>
            <person name="Brown E."/>
            <person name="Allard M.W."/>
            <person name="Luo Y.L."/>
        </authorList>
    </citation>
    <scope>NUCLEOTIDE SEQUENCE [LARGE SCALE GENOMIC DNA]</scope>
    <source>
        <strain evidence="1 2">TS-15</strain>
    </source>
</reference>
<sequence length="77" mass="9038">MHDDLRAFFVYPLQGSHDLDYQSEIVSARSTVIQHLVRYMLKRLQAKKQPESLELMKFPYHYSNQPCAQKVVVITEA</sequence>
<protein>
    <submittedName>
        <fullName evidence="1">Uncharacterized protein</fullName>
    </submittedName>
</protein>
<name>S9SLL3_PAEAL</name>
<comment type="caution">
    <text evidence="1">The sequence shown here is derived from an EMBL/GenBank/DDBJ whole genome shotgun (WGS) entry which is preliminary data.</text>
</comment>
<gene>
    <name evidence="1" type="ORF">PAALTS15_13447</name>
</gene>
<evidence type="ECO:0000313" key="1">
    <source>
        <dbReference type="EMBL" id="EPY06612.1"/>
    </source>
</evidence>
<dbReference type="AlphaFoldDB" id="S9SLL3"/>
<accession>S9SLL3</accession>
<proteinExistence type="predicted"/>
<dbReference type="Proteomes" id="UP000015344">
    <property type="component" value="Unassembled WGS sequence"/>
</dbReference>
<dbReference type="EMBL" id="ATMT01000053">
    <property type="protein sequence ID" value="EPY06612.1"/>
    <property type="molecule type" value="Genomic_DNA"/>
</dbReference>
<evidence type="ECO:0000313" key="2">
    <source>
        <dbReference type="Proteomes" id="UP000015344"/>
    </source>
</evidence>